<name>A0ABS1BFE9_9SPHI</name>
<evidence type="ECO:0000256" key="1">
    <source>
        <dbReference type="ARBA" id="ARBA00023015"/>
    </source>
</evidence>
<dbReference type="RefSeq" id="WP_200584276.1">
    <property type="nucleotide sequence ID" value="NZ_JAEHFY010000002.1"/>
</dbReference>
<dbReference type="SUPFAM" id="SSF46689">
    <property type="entry name" value="Homeodomain-like"/>
    <property type="match status" value="2"/>
</dbReference>
<keyword evidence="6" id="KW-1185">Reference proteome</keyword>
<dbReference type="Pfam" id="PF12833">
    <property type="entry name" value="HTH_18"/>
    <property type="match status" value="1"/>
</dbReference>
<proteinExistence type="predicted"/>
<keyword evidence="2" id="KW-0238">DNA-binding</keyword>
<protein>
    <submittedName>
        <fullName evidence="5">Helix-turn-helix transcriptional regulator</fullName>
    </submittedName>
</protein>
<dbReference type="PANTHER" id="PTHR47893">
    <property type="entry name" value="REGULATORY PROTEIN PCHR"/>
    <property type="match status" value="1"/>
</dbReference>
<dbReference type="SMART" id="SM00342">
    <property type="entry name" value="HTH_ARAC"/>
    <property type="match status" value="1"/>
</dbReference>
<dbReference type="PROSITE" id="PS00041">
    <property type="entry name" value="HTH_ARAC_FAMILY_1"/>
    <property type="match status" value="1"/>
</dbReference>
<reference evidence="5 6" key="1">
    <citation type="submission" date="2020-12" db="EMBL/GenBank/DDBJ databases">
        <title>Bacterial novel species Pedobacter sp. SD-b isolated from soil.</title>
        <authorList>
            <person name="Jung H.-Y."/>
        </authorList>
    </citation>
    <scope>NUCLEOTIDE SEQUENCE [LARGE SCALE GENOMIC DNA]</scope>
    <source>
        <strain evidence="5 6">SD-b</strain>
    </source>
</reference>
<dbReference type="InterPro" id="IPR018060">
    <property type="entry name" value="HTH_AraC"/>
</dbReference>
<keyword evidence="1" id="KW-0805">Transcription regulation</keyword>
<sequence>MNEIFVKSLPLKDVIANIAEALDTTYFNRCNEYILNIPEIYGEGSIRGINFLNGFGLIEYNCTLKEALKIHFNVNSIHPLKFIYCSKGSVKHKFEEHDVLHQIEQFQNIIVASTQQNGHILIFPKNENIHLNSLEISRKEFKTKIDCDLNILDVGLKKLFKDLTARNLFFYQGNYSLAMSDCIDTIKTSKFSGIARSLFLEGKSNEILSIQISDYEDDKKDIPKRQILRKSELVQIQKAVQILKSELSKPLTIKELANKVGTNPTKLQEGFRYNFGLTVNNYLNKIRLDYAKEQIMIGELNISEIANNIGIANKSYFSRLFKATFQLNPKEFSLQIAKNANKRQRNRPLT</sequence>
<evidence type="ECO:0000313" key="6">
    <source>
        <dbReference type="Proteomes" id="UP000660024"/>
    </source>
</evidence>
<feature type="domain" description="HTH araC/xylS-type" evidence="4">
    <location>
        <begin position="237"/>
        <end position="335"/>
    </location>
</feature>
<dbReference type="Gene3D" id="1.10.10.60">
    <property type="entry name" value="Homeodomain-like"/>
    <property type="match status" value="2"/>
</dbReference>
<evidence type="ECO:0000313" key="5">
    <source>
        <dbReference type="EMBL" id="MBK0381588.1"/>
    </source>
</evidence>
<evidence type="ECO:0000256" key="3">
    <source>
        <dbReference type="ARBA" id="ARBA00023163"/>
    </source>
</evidence>
<dbReference type="EMBL" id="JAEHFY010000002">
    <property type="protein sequence ID" value="MBK0381588.1"/>
    <property type="molecule type" value="Genomic_DNA"/>
</dbReference>
<evidence type="ECO:0000256" key="2">
    <source>
        <dbReference type="ARBA" id="ARBA00023125"/>
    </source>
</evidence>
<dbReference type="InterPro" id="IPR018062">
    <property type="entry name" value="HTH_AraC-typ_CS"/>
</dbReference>
<accession>A0ABS1BFE9</accession>
<gene>
    <name evidence="5" type="ORF">I5M32_01325</name>
</gene>
<evidence type="ECO:0000259" key="4">
    <source>
        <dbReference type="PROSITE" id="PS01124"/>
    </source>
</evidence>
<comment type="caution">
    <text evidence="5">The sequence shown here is derived from an EMBL/GenBank/DDBJ whole genome shotgun (WGS) entry which is preliminary data.</text>
</comment>
<dbReference type="InterPro" id="IPR009057">
    <property type="entry name" value="Homeodomain-like_sf"/>
</dbReference>
<organism evidence="5 6">
    <name type="scientific">Pedobacter segetis</name>
    <dbReference type="NCBI Taxonomy" id="2793069"/>
    <lineage>
        <taxon>Bacteria</taxon>
        <taxon>Pseudomonadati</taxon>
        <taxon>Bacteroidota</taxon>
        <taxon>Sphingobacteriia</taxon>
        <taxon>Sphingobacteriales</taxon>
        <taxon>Sphingobacteriaceae</taxon>
        <taxon>Pedobacter</taxon>
    </lineage>
</organism>
<dbReference type="PROSITE" id="PS01124">
    <property type="entry name" value="HTH_ARAC_FAMILY_2"/>
    <property type="match status" value="1"/>
</dbReference>
<dbReference type="Proteomes" id="UP000660024">
    <property type="component" value="Unassembled WGS sequence"/>
</dbReference>
<keyword evidence="3" id="KW-0804">Transcription</keyword>
<dbReference type="PANTHER" id="PTHR47893:SF1">
    <property type="entry name" value="REGULATORY PROTEIN PCHR"/>
    <property type="match status" value="1"/>
</dbReference>
<dbReference type="InterPro" id="IPR053142">
    <property type="entry name" value="PchR_regulatory_protein"/>
</dbReference>